<feature type="region of interest" description="Disordered" evidence="1">
    <location>
        <begin position="306"/>
        <end position="339"/>
    </location>
</feature>
<evidence type="ECO:0000313" key="3">
    <source>
        <dbReference type="Proteomes" id="UP000054166"/>
    </source>
</evidence>
<dbReference type="InParanoid" id="A0A0C3G6Y4"/>
<dbReference type="EMBL" id="KN832979">
    <property type="protein sequence ID" value="KIM87574.1"/>
    <property type="molecule type" value="Genomic_DNA"/>
</dbReference>
<feature type="compositionally biased region" description="Polar residues" evidence="1">
    <location>
        <begin position="328"/>
        <end position="338"/>
    </location>
</feature>
<feature type="region of interest" description="Disordered" evidence="1">
    <location>
        <begin position="64"/>
        <end position="91"/>
    </location>
</feature>
<protein>
    <recommendedName>
        <fullName evidence="4">Zn(2)-C6 fungal-type domain-containing protein</fullName>
    </recommendedName>
</protein>
<feature type="region of interest" description="Disordered" evidence="1">
    <location>
        <begin position="588"/>
        <end position="649"/>
    </location>
</feature>
<feature type="compositionally biased region" description="Basic and acidic residues" evidence="1">
    <location>
        <begin position="597"/>
        <end position="613"/>
    </location>
</feature>
<proteinExistence type="predicted"/>
<evidence type="ECO:0008006" key="4">
    <source>
        <dbReference type="Google" id="ProtNLM"/>
    </source>
</evidence>
<reference evidence="2 3" key="1">
    <citation type="submission" date="2014-04" db="EMBL/GenBank/DDBJ databases">
        <authorList>
            <consortium name="DOE Joint Genome Institute"/>
            <person name="Kuo A."/>
            <person name="Tarkka M."/>
            <person name="Buscot F."/>
            <person name="Kohler A."/>
            <person name="Nagy L.G."/>
            <person name="Floudas D."/>
            <person name="Copeland A."/>
            <person name="Barry K.W."/>
            <person name="Cichocki N."/>
            <person name="Veneault-Fourrey C."/>
            <person name="LaButti K."/>
            <person name="Lindquist E.A."/>
            <person name="Lipzen A."/>
            <person name="Lundell T."/>
            <person name="Morin E."/>
            <person name="Murat C."/>
            <person name="Sun H."/>
            <person name="Tunlid A."/>
            <person name="Henrissat B."/>
            <person name="Grigoriev I.V."/>
            <person name="Hibbett D.S."/>
            <person name="Martin F."/>
            <person name="Nordberg H.P."/>
            <person name="Cantor M.N."/>
            <person name="Hua S.X."/>
        </authorList>
    </citation>
    <scope>NUCLEOTIDE SEQUENCE [LARGE SCALE GENOMIC DNA]</scope>
    <source>
        <strain evidence="2 3">F 1598</strain>
    </source>
</reference>
<accession>A0A0C3G6Y4</accession>
<reference evidence="3" key="2">
    <citation type="submission" date="2015-01" db="EMBL/GenBank/DDBJ databases">
        <title>Evolutionary Origins and Diversification of the Mycorrhizal Mutualists.</title>
        <authorList>
            <consortium name="DOE Joint Genome Institute"/>
            <consortium name="Mycorrhizal Genomics Consortium"/>
            <person name="Kohler A."/>
            <person name="Kuo A."/>
            <person name="Nagy L.G."/>
            <person name="Floudas D."/>
            <person name="Copeland A."/>
            <person name="Barry K.W."/>
            <person name="Cichocki N."/>
            <person name="Veneault-Fourrey C."/>
            <person name="LaButti K."/>
            <person name="Lindquist E.A."/>
            <person name="Lipzen A."/>
            <person name="Lundell T."/>
            <person name="Morin E."/>
            <person name="Murat C."/>
            <person name="Riley R."/>
            <person name="Ohm R."/>
            <person name="Sun H."/>
            <person name="Tunlid A."/>
            <person name="Henrissat B."/>
            <person name="Grigoriev I.V."/>
            <person name="Hibbett D.S."/>
            <person name="Martin F."/>
        </authorList>
    </citation>
    <scope>NUCLEOTIDE SEQUENCE [LARGE SCALE GENOMIC DNA]</scope>
    <source>
        <strain evidence="3">F 1598</strain>
    </source>
</reference>
<evidence type="ECO:0000313" key="2">
    <source>
        <dbReference type="EMBL" id="KIM87574.1"/>
    </source>
</evidence>
<dbReference type="OrthoDB" id="3263880at2759"/>
<dbReference type="AlphaFoldDB" id="A0A0C3G6Y4"/>
<gene>
    <name evidence="2" type="ORF">PILCRDRAFT_815133</name>
</gene>
<dbReference type="STRING" id="765440.A0A0C3G6Y4"/>
<dbReference type="HOGENOM" id="CLU_013429_1_0_1"/>
<dbReference type="Proteomes" id="UP000054166">
    <property type="component" value="Unassembled WGS sequence"/>
</dbReference>
<evidence type="ECO:0000256" key="1">
    <source>
        <dbReference type="SAM" id="MobiDB-lite"/>
    </source>
</evidence>
<keyword evidence="3" id="KW-1185">Reference proteome</keyword>
<name>A0A0C3G6Y4_PILCF</name>
<organism evidence="2 3">
    <name type="scientific">Piloderma croceum (strain F 1598)</name>
    <dbReference type="NCBI Taxonomy" id="765440"/>
    <lineage>
        <taxon>Eukaryota</taxon>
        <taxon>Fungi</taxon>
        <taxon>Dikarya</taxon>
        <taxon>Basidiomycota</taxon>
        <taxon>Agaricomycotina</taxon>
        <taxon>Agaricomycetes</taxon>
        <taxon>Agaricomycetidae</taxon>
        <taxon>Atheliales</taxon>
        <taxon>Atheliaceae</taxon>
        <taxon>Piloderma</taxon>
    </lineage>
</organism>
<feature type="compositionally biased region" description="Polar residues" evidence="1">
    <location>
        <begin position="674"/>
        <end position="698"/>
    </location>
</feature>
<feature type="compositionally biased region" description="Low complexity" evidence="1">
    <location>
        <begin position="75"/>
        <end position="85"/>
    </location>
</feature>
<feature type="compositionally biased region" description="Pro residues" evidence="1">
    <location>
        <begin position="311"/>
        <end position="324"/>
    </location>
</feature>
<feature type="region of interest" description="Disordered" evidence="1">
    <location>
        <begin position="674"/>
        <end position="708"/>
    </location>
</feature>
<sequence length="801" mass="88336">MYRRLTFSNRVRCDLKDLAVTFTGDHPPACTNCSERGIKCVDEFADIKSVKLLRRGRRLQEVEQVYGKAPPKGASSSSTSLSSTSDHPKRPSTIPQLDAKFFASPFFARFDLQHSLLDPGEFASRYFAHLKGGSTLSIEGQLLAKVLVVWAASFGVDEFGAEITPSSNTNIVTNWRLDPGPEGTEKRARRERTDAMTQELLRLVDLHGVLRKPTWDGVRVLLLLWPLTQDVQTSLQRITMYESTLSQIYALCSIESPSSVRSGQGPYANALVRARIFWYAHVNEGITNALRGGRLVLTEDDLNAFRHTLPPTSPSPPASLPSPVSPSCNGDTQSTSDPAHQDASLFALTTHYFSLTLNLSAVCRHIHSVLTGPKARRCPVDSLDENGLRDVWEGLERCWDEFEGVRRSGLSAGGVSIGPVDVDRFVSSWQIFIFECHNIIREALKQRVVSTSSPTLSSKPFPSSSSSASSTPSPDSALLLHAHATSKCRALLPRVLSILRRQLSIPSNGFFAYDAGLVKDGCFFAGFMLAQGDFEGEGHTLELGMDVEDGVEVCLHALGAMEWVFSKSDERQQTVRMIWETRKMREAENRRSRHAYSHGDDYDVQRGSRDNRSPFHHGSRYLDDRSSYLSRPLHAGRPRPSGAETLPVPPTLTHRPHLAPLSLASANLRVHSAPSTACTDTGSWPTYTPPGTVSTNRSSPEDIYDSPPASALGYMSSMQHFRNDSEVFYHTVPDLDHYDFSGSSTSSSDVSLANPPMQSMTSFSEQHEGFLDPNVFGGSVIASPAEDGCPRYEQPCNGYYQ</sequence>